<reference evidence="1 2" key="1">
    <citation type="submission" date="2023-01" db="EMBL/GenBank/DDBJ databases">
        <title>Analysis of 21 Apiospora genomes using comparative genomics revels a genus with tremendous synthesis potential of carbohydrate active enzymes and secondary metabolites.</title>
        <authorList>
            <person name="Sorensen T."/>
        </authorList>
    </citation>
    <scope>NUCLEOTIDE SEQUENCE [LARGE SCALE GENOMIC DNA]</scope>
    <source>
        <strain evidence="1 2">CBS 135458</strain>
    </source>
</reference>
<protein>
    <submittedName>
        <fullName evidence="1">Uncharacterized protein</fullName>
    </submittedName>
</protein>
<dbReference type="RefSeq" id="XP_066718803.1">
    <property type="nucleotide sequence ID" value="XM_066856636.1"/>
</dbReference>
<name>A0ABR1VWV6_9PEZI</name>
<accession>A0ABR1VWV6</accession>
<proteinExistence type="predicted"/>
<comment type="caution">
    <text evidence="1">The sequence shown here is derived from an EMBL/GenBank/DDBJ whole genome shotgun (WGS) entry which is preliminary data.</text>
</comment>
<sequence>MDLVMIMGKVMVMVMGVGRCRGYWGRSQPAGVYFAVRYQPILQLPRFSIHPRSSCIYQGWLIGRAAATNGSRAKSSQGAPADEGHGIGIKELLLVVH</sequence>
<dbReference type="Proteomes" id="UP001480595">
    <property type="component" value="Unassembled WGS sequence"/>
</dbReference>
<organism evidence="1 2">
    <name type="scientific">Apiospora phragmitis</name>
    <dbReference type="NCBI Taxonomy" id="2905665"/>
    <lineage>
        <taxon>Eukaryota</taxon>
        <taxon>Fungi</taxon>
        <taxon>Dikarya</taxon>
        <taxon>Ascomycota</taxon>
        <taxon>Pezizomycotina</taxon>
        <taxon>Sordariomycetes</taxon>
        <taxon>Xylariomycetidae</taxon>
        <taxon>Amphisphaeriales</taxon>
        <taxon>Apiosporaceae</taxon>
        <taxon>Apiospora</taxon>
    </lineage>
</organism>
<evidence type="ECO:0000313" key="1">
    <source>
        <dbReference type="EMBL" id="KAK8074328.1"/>
    </source>
</evidence>
<dbReference type="EMBL" id="JAQQWL010000005">
    <property type="protein sequence ID" value="KAK8074328.1"/>
    <property type="molecule type" value="Genomic_DNA"/>
</dbReference>
<keyword evidence="2" id="KW-1185">Reference proteome</keyword>
<gene>
    <name evidence="1" type="ORF">PG994_005227</name>
</gene>
<evidence type="ECO:0000313" key="2">
    <source>
        <dbReference type="Proteomes" id="UP001480595"/>
    </source>
</evidence>
<dbReference type="GeneID" id="92089699"/>